<evidence type="ECO:0000256" key="3">
    <source>
        <dbReference type="ARBA" id="ARBA00022679"/>
    </source>
</evidence>
<comment type="caution">
    <text evidence="10">The sequence shown here is derived from an EMBL/GenBank/DDBJ whole genome shotgun (WGS) entry which is preliminary data.</text>
</comment>
<dbReference type="InterPro" id="IPR003594">
    <property type="entry name" value="HATPase_dom"/>
</dbReference>
<feature type="transmembrane region" description="Helical" evidence="8">
    <location>
        <begin position="7"/>
        <end position="29"/>
    </location>
</feature>
<sequence length="355" mass="40488">MFSTRLYVRILSYVILIVLAATSGFAGIISGRAVILGTVALCTAAWLIGALVHYLNAYNRKIRLFLDSIADNESTLYFPEHATNREQCHLHASFNRIYTLMTACKKKEFERELYQKEYESWKKLMRVLTHEIMNSITPVVSLSDTLLSYFQADNVRKCAKDMTDATIGKTIRGLETIKSQGQNLMYLTESYRQFACLKQPEARFFSLTDLIQDIQTLYQEEMQLRHIGFSVCCLPPEIQIHADEKMLSQVLINLIKNAMQALDEQTDRRIRIRVETQEKQLYITVTDNGPGIPSNLAEDIFIPFFTTKTTGTGIGLSLSRQIIRMHGGELSVTSQPYCETSFLISLPIDTRRPGR</sequence>
<dbReference type="Pfam" id="PF02518">
    <property type="entry name" value="HATPase_c"/>
    <property type="match status" value="1"/>
</dbReference>
<evidence type="ECO:0000313" key="10">
    <source>
        <dbReference type="EMBL" id="TGY09749.1"/>
    </source>
</evidence>
<evidence type="ECO:0000256" key="6">
    <source>
        <dbReference type="ARBA" id="ARBA00022840"/>
    </source>
</evidence>
<dbReference type="Proteomes" id="UP000310532">
    <property type="component" value="Unassembled WGS sequence"/>
</dbReference>
<keyword evidence="8" id="KW-0472">Membrane</keyword>
<dbReference type="RefSeq" id="WP_136008775.1">
    <property type="nucleotide sequence ID" value="NZ_SRYZ01000001.1"/>
</dbReference>
<keyword evidence="6" id="KW-0067">ATP-binding</keyword>
<dbReference type="PANTHER" id="PTHR43065">
    <property type="entry name" value="SENSOR HISTIDINE KINASE"/>
    <property type="match status" value="1"/>
</dbReference>
<dbReference type="SUPFAM" id="SSF55874">
    <property type="entry name" value="ATPase domain of HSP90 chaperone/DNA topoisomerase II/histidine kinase"/>
    <property type="match status" value="1"/>
</dbReference>
<evidence type="ECO:0000256" key="7">
    <source>
        <dbReference type="ARBA" id="ARBA00023012"/>
    </source>
</evidence>
<keyword evidence="7" id="KW-0902">Two-component regulatory system</keyword>
<keyword evidence="8" id="KW-0812">Transmembrane</keyword>
<dbReference type="GO" id="GO:0000160">
    <property type="term" value="P:phosphorelay signal transduction system"/>
    <property type="evidence" value="ECO:0007669"/>
    <property type="project" value="UniProtKB-KW"/>
</dbReference>
<feature type="domain" description="Histidine kinase" evidence="9">
    <location>
        <begin position="127"/>
        <end position="350"/>
    </location>
</feature>
<feature type="transmembrane region" description="Helical" evidence="8">
    <location>
        <begin position="35"/>
        <end position="55"/>
    </location>
</feature>
<accession>A0A4S2B6D3</accession>
<dbReference type="EMBL" id="SRYZ01000001">
    <property type="protein sequence ID" value="TGY09749.1"/>
    <property type="molecule type" value="Genomic_DNA"/>
</dbReference>
<name>A0A4S2B6D3_9BACE</name>
<dbReference type="AlphaFoldDB" id="A0A4S2B6D3"/>
<keyword evidence="4" id="KW-0547">Nucleotide-binding</keyword>
<evidence type="ECO:0000256" key="4">
    <source>
        <dbReference type="ARBA" id="ARBA00022741"/>
    </source>
</evidence>
<dbReference type="InterPro" id="IPR036890">
    <property type="entry name" value="HATPase_C_sf"/>
</dbReference>
<organism evidence="10 11">
    <name type="scientific">Bacteroides muris</name>
    <name type="common">ex Afrizal et al. 2022</name>
    <dbReference type="NCBI Taxonomy" id="2516960"/>
    <lineage>
        <taxon>Bacteria</taxon>
        <taxon>Pseudomonadati</taxon>
        <taxon>Bacteroidota</taxon>
        <taxon>Bacteroidia</taxon>
        <taxon>Bacteroidales</taxon>
        <taxon>Bacteroidaceae</taxon>
        <taxon>Bacteroides</taxon>
    </lineage>
</organism>
<reference evidence="10 11" key="1">
    <citation type="submission" date="2019-04" db="EMBL/GenBank/DDBJ databases">
        <title>Microbes associate with the intestines of laboratory mice.</title>
        <authorList>
            <person name="Navarre W."/>
            <person name="Wong E."/>
            <person name="Huang K."/>
            <person name="Tropini C."/>
            <person name="Ng K."/>
            <person name="Yu B."/>
        </authorList>
    </citation>
    <scope>NUCLEOTIDE SEQUENCE [LARGE SCALE GENOMIC DNA]</scope>
    <source>
        <strain evidence="10 11">NM69_E16B</strain>
    </source>
</reference>
<keyword evidence="8" id="KW-1133">Transmembrane helix</keyword>
<dbReference type="SMART" id="SM00387">
    <property type="entry name" value="HATPase_c"/>
    <property type="match status" value="1"/>
</dbReference>
<dbReference type="GO" id="GO:0004673">
    <property type="term" value="F:protein histidine kinase activity"/>
    <property type="evidence" value="ECO:0007669"/>
    <property type="project" value="UniProtKB-EC"/>
</dbReference>
<dbReference type="PANTHER" id="PTHR43065:SF46">
    <property type="entry name" value="C4-DICARBOXYLATE TRANSPORT SENSOR PROTEIN DCTB"/>
    <property type="match status" value="1"/>
</dbReference>
<dbReference type="Gene3D" id="3.30.565.10">
    <property type="entry name" value="Histidine kinase-like ATPase, C-terminal domain"/>
    <property type="match status" value="1"/>
</dbReference>
<evidence type="ECO:0000256" key="2">
    <source>
        <dbReference type="ARBA" id="ARBA00012438"/>
    </source>
</evidence>
<evidence type="ECO:0000256" key="8">
    <source>
        <dbReference type="SAM" id="Phobius"/>
    </source>
</evidence>
<keyword evidence="11" id="KW-1185">Reference proteome</keyword>
<evidence type="ECO:0000256" key="5">
    <source>
        <dbReference type="ARBA" id="ARBA00022777"/>
    </source>
</evidence>
<evidence type="ECO:0000259" key="9">
    <source>
        <dbReference type="PROSITE" id="PS50109"/>
    </source>
</evidence>
<protein>
    <recommendedName>
        <fullName evidence="2">histidine kinase</fullName>
        <ecNumber evidence="2">2.7.13.3</ecNumber>
    </recommendedName>
</protein>
<dbReference type="PROSITE" id="PS50109">
    <property type="entry name" value="HIS_KIN"/>
    <property type="match status" value="1"/>
</dbReference>
<keyword evidence="3" id="KW-0808">Transferase</keyword>
<dbReference type="InterPro" id="IPR005467">
    <property type="entry name" value="His_kinase_dom"/>
</dbReference>
<keyword evidence="5 10" id="KW-0418">Kinase</keyword>
<gene>
    <name evidence="10" type="ORF">E5355_00850</name>
</gene>
<dbReference type="EC" id="2.7.13.3" evidence="2"/>
<dbReference type="PRINTS" id="PR00344">
    <property type="entry name" value="BCTRLSENSOR"/>
</dbReference>
<comment type="catalytic activity">
    <reaction evidence="1">
        <text>ATP + protein L-histidine = ADP + protein N-phospho-L-histidine.</text>
        <dbReference type="EC" id="2.7.13.3"/>
    </reaction>
</comment>
<dbReference type="GO" id="GO:0005524">
    <property type="term" value="F:ATP binding"/>
    <property type="evidence" value="ECO:0007669"/>
    <property type="project" value="UniProtKB-KW"/>
</dbReference>
<dbReference type="InterPro" id="IPR004358">
    <property type="entry name" value="Sig_transdc_His_kin-like_C"/>
</dbReference>
<dbReference type="CDD" id="cd00075">
    <property type="entry name" value="HATPase"/>
    <property type="match status" value="1"/>
</dbReference>
<evidence type="ECO:0000313" key="11">
    <source>
        <dbReference type="Proteomes" id="UP000310532"/>
    </source>
</evidence>
<evidence type="ECO:0000256" key="1">
    <source>
        <dbReference type="ARBA" id="ARBA00000085"/>
    </source>
</evidence>
<proteinExistence type="predicted"/>